<dbReference type="RefSeq" id="WP_178368328.1">
    <property type="nucleotide sequence ID" value="NZ_JACADJ010000131.1"/>
</dbReference>
<organism evidence="1 2">
    <name type="scientific">Desulfobacter latus</name>
    <dbReference type="NCBI Taxonomy" id="2292"/>
    <lineage>
        <taxon>Bacteria</taxon>
        <taxon>Pseudomonadati</taxon>
        <taxon>Thermodesulfobacteriota</taxon>
        <taxon>Desulfobacteria</taxon>
        <taxon>Desulfobacterales</taxon>
        <taxon>Desulfobacteraceae</taxon>
        <taxon>Desulfobacter</taxon>
    </lineage>
</organism>
<sequence>MSKDYHPRFDCYDGDKYLGDYYKITIERFGSKKELEQNQEVMDRVI</sequence>
<gene>
    <name evidence="1" type="ORF">HXW94_18190</name>
</gene>
<evidence type="ECO:0000313" key="1">
    <source>
        <dbReference type="EMBL" id="NWH06883.1"/>
    </source>
</evidence>
<reference evidence="1 2" key="1">
    <citation type="submission" date="2020-06" db="EMBL/GenBank/DDBJ databases">
        <title>High-quality draft genome of sulfate reducer Desulfobacter latus type strain AcrS2 isolated from marine sediment.</title>
        <authorList>
            <person name="Hoppe M."/>
            <person name="Larsen C.K."/>
            <person name="Marshall I.P.G."/>
            <person name="Schramm A."/>
            <person name="Marietou A.G."/>
        </authorList>
    </citation>
    <scope>NUCLEOTIDE SEQUENCE [LARGE SCALE GENOMIC DNA]</scope>
    <source>
        <strain evidence="1 2">AcRS2</strain>
    </source>
</reference>
<accession>A0A850T528</accession>
<comment type="caution">
    <text evidence="1">The sequence shown here is derived from an EMBL/GenBank/DDBJ whole genome shotgun (WGS) entry which is preliminary data.</text>
</comment>
<dbReference type="EMBL" id="JACADJ010000131">
    <property type="protein sequence ID" value="NWH06883.1"/>
    <property type="molecule type" value="Genomic_DNA"/>
</dbReference>
<protein>
    <submittedName>
        <fullName evidence="1">Uncharacterized protein</fullName>
    </submittedName>
</protein>
<proteinExistence type="predicted"/>
<dbReference type="AlphaFoldDB" id="A0A850T528"/>
<name>A0A850T528_9BACT</name>
<dbReference type="Proteomes" id="UP000553343">
    <property type="component" value="Unassembled WGS sequence"/>
</dbReference>
<evidence type="ECO:0000313" key="2">
    <source>
        <dbReference type="Proteomes" id="UP000553343"/>
    </source>
</evidence>
<keyword evidence="2" id="KW-1185">Reference proteome</keyword>